<keyword evidence="5" id="KW-0539">Nucleus</keyword>
<dbReference type="InterPro" id="IPR055347">
    <property type="entry name" value="UTP6_N"/>
</dbReference>
<evidence type="ECO:0000256" key="1">
    <source>
        <dbReference type="ARBA" id="ARBA00004604"/>
    </source>
</evidence>
<dbReference type="GO" id="GO:0034388">
    <property type="term" value="C:Pwp2p-containing subcomplex of 90S preribosome"/>
    <property type="evidence" value="ECO:0007669"/>
    <property type="project" value="TreeGrafter"/>
</dbReference>
<dbReference type="Gene3D" id="1.25.40.10">
    <property type="entry name" value="Tetratricopeptide repeat domain"/>
    <property type="match status" value="1"/>
</dbReference>
<accession>A0AAV9VCA9</accession>
<dbReference type="Pfam" id="PF08640">
    <property type="entry name" value="U3_assoc_6"/>
    <property type="match status" value="1"/>
</dbReference>
<dbReference type="GO" id="GO:0032040">
    <property type="term" value="C:small-subunit processome"/>
    <property type="evidence" value="ECO:0007669"/>
    <property type="project" value="TreeGrafter"/>
</dbReference>
<dbReference type="InterPro" id="IPR013949">
    <property type="entry name" value="Utp6"/>
</dbReference>
<proteinExistence type="inferred from homology"/>
<gene>
    <name evidence="7" type="primary">UTP6</name>
    <name evidence="7" type="ORF">TWF696_000768</name>
</gene>
<keyword evidence="8" id="KW-1185">Reference proteome</keyword>
<evidence type="ECO:0000256" key="5">
    <source>
        <dbReference type="ARBA" id="ARBA00023242"/>
    </source>
</evidence>
<evidence type="ECO:0000259" key="6">
    <source>
        <dbReference type="Pfam" id="PF08640"/>
    </source>
</evidence>
<dbReference type="InterPro" id="IPR003107">
    <property type="entry name" value="HAT"/>
</dbReference>
<dbReference type="SMART" id="SM00386">
    <property type="entry name" value="HAT"/>
    <property type="match status" value="3"/>
</dbReference>
<keyword evidence="3" id="KW-0698">rRNA processing</keyword>
<dbReference type="AlphaFoldDB" id="A0AAV9VCA9"/>
<dbReference type="GO" id="GO:0000462">
    <property type="term" value="P:maturation of SSU-rRNA from tricistronic rRNA transcript (SSU-rRNA, 5.8S rRNA, LSU-rRNA)"/>
    <property type="evidence" value="ECO:0007669"/>
    <property type="project" value="InterPro"/>
</dbReference>
<evidence type="ECO:0000313" key="8">
    <source>
        <dbReference type="Proteomes" id="UP001375240"/>
    </source>
</evidence>
<dbReference type="Proteomes" id="UP001375240">
    <property type="component" value="Unassembled WGS sequence"/>
</dbReference>
<dbReference type="InterPro" id="IPR011990">
    <property type="entry name" value="TPR-like_helical_dom_sf"/>
</dbReference>
<protein>
    <submittedName>
        <fullName evidence="7">U3 snoRNP protein</fullName>
    </submittedName>
</protein>
<feature type="domain" description="U3 small nucleolar RNA-associated protein 6 N-terminal" evidence="6">
    <location>
        <begin position="9"/>
        <end position="80"/>
    </location>
</feature>
<evidence type="ECO:0000256" key="2">
    <source>
        <dbReference type="ARBA" id="ARBA00010734"/>
    </source>
</evidence>
<name>A0AAV9VCA9_9PEZI</name>
<dbReference type="GO" id="GO:0030515">
    <property type="term" value="F:snoRNA binding"/>
    <property type="evidence" value="ECO:0007669"/>
    <property type="project" value="InterPro"/>
</dbReference>
<comment type="similarity">
    <text evidence="2">Belongs to the UTP6 family.</text>
</comment>
<evidence type="ECO:0000256" key="3">
    <source>
        <dbReference type="ARBA" id="ARBA00022552"/>
    </source>
</evidence>
<evidence type="ECO:0000313" key="7">
    <source>
        <dbReference type="EMBL" id="KAK6359622.1"/>
    </source>
</evidence>
<reference evidence="7 8" key="1">
    <citation type="submission" date="2019-10" db="EMBL/GenBank/DDBJ databases">
        <authorList>
            <person name="Palmer J.M."/>
        </authorList>
    </citation>
    <scope>NUCLEOTIDE SEQUENCE [LARGE SCALE GENOMIC DNA]</scope>
    <source>
        <strain evidence="7 8">TWF696</strain>
    </source>
</reference>
<dbReference type="PANTHER" id="PTHR23271">
    <property type="entry name" value="HEPATOCELLULAR CARCINOMA-ASSOCIATED ANTIGEN 66"/>
    <property type="match status" value="1"/>
</dbReference>
<keyword evidence="4" id="KW-0677">Repeat</keyword>
<dbReference type="EMBL" id="JAVHNQ010000001">
    <property type="protein sequence ID" value="KAK6359622.1"/>
    <property type="molecule type" value="Genomic_DNA"/>
</dbReference>
<comment type="subcellular location">
    <subcellularLocation>
        <location evidence="1">Nucleus</location>
        <location evidence="1">Nucleolus</location>
    </subcellularLocation>
</comment>
<evidence type="ECO:0000256" key="4">
    <source>
        <dbReference type="ARBA" id="ARBA00022737"/>
    </source>
</evidence>
<dbReference type="SUPFAM" id="SSF48452">
    <property type="entry name" value="TPR-like"/>
    <property type="match status" value="1"/>
</dbReference>
<comment type="caution">
    <text evidence="7">The sequence shown here is derived from an EMBL/GenBank/DDBJ whole genome shotgun (WGS) entry which is preliminary data.</text>
</comment>
<dbReference type="PANTHER" id="PTHR23271:SF1">
    <property type="entry name" value="U3 SMALL NUCLEOLAR RNA-ASSOCIATED PROTEIN 6 HOMOLOG"/>
    <property type="match status" value="1"/>
</dbReference>
<sequence>MSDKARFYLEQGLPELQELERKKIFTKEEIQSISRKRSHFEHRIAAARCKPSDFLAYAAYEMNLDALRHKRMKRLNVRMKGSNYHLGARRIFFIFQRATRKFHGDVQLWKTYAEFCRAQKAHGLLRKVLGGMLRLHPTKPDLWIYAAKIAVDENKSMAEARGYMQRGLRFCRHAKDLWIEYAKFECLFIERVAAAASTSTQVLGVEGPEDPNGLSLEGIEEMDMDAEEEEEDSSVTLEADEIMLPTVTAAEMNGEEEDAGALQRQAEQPNKKVLEGVIPLIVFDEAVSAIPGDPSLPVLFFDLFEQFADLDCQRRILGHVDEHLAKTYPTNPAALLCNVREPLAGIPVTGASFPPALKVAFKRFGEARAKCQDKKALYDGFVTVLLGILGQRDTLDQSLEKAVRLFLGRVVRWSQDDQLELAEMEQVSASLAG</sequence>
<organism evidence="7 8">
    <name type="scientific">Orbilia brochopaga</name>
    <dbReference type="NCBI Taxonomy" id="3140254"/>
    <lineage>
        <taxon>Eukaryota</taxon>
        <taxon>Fungi</taxon>
        <taxon>Dikarya</taxon>
        <taxon>Ascomycota</taxon>
        <taxon>Pezizomycotina</taxon>
        <taxon>Orbiliomycetes</taxon>
        <taxon>Orbiliales</taxon>
        <taxon>Orbiliaceae</taxon>
        <taxon>Orbilia</taxon>
    </lineage>
</organism>